<dbReference type="PANTHER" id="PTHR42844">
    <property type="entry name" value="DIHYDRONEOPTERIN ALDOLASE 1-RELATED"/>
    <property type="match status" value="1"/>
</dbReference>
<dbReference type="NCBIfam" id="TIGR00526">
    <property type="entry name" value="folB_dom"/>
    <property type="match status" value="1"/>
</dbReference>
<dbReference type="Proteomes" id="UP000320393">
    <property type="component" value="Unassembled WGS sequence"/>
</dbReference>
<keyword evidence="5 6" id="KW-0456">Lyase</keyword>
<accession>A0A537LW55</accession>
<evidence type="ECO:0000256" key="3">
    <source>
        <dbReference type="ARBA" id="ARBA00005708"/>
    </source>
</evidence>
<dbReference type="SMART" id="SM00905">
    <property type="entry name" value="FolB"/>
    <property type="match status" value="1"/>
</dbReference>
<name>A0A537LW55_9BACT</name>
<dbReference type="GO" id="GO:0004150">
    <property type="term" value="F:dihydroneopterin aldolase activity"/>
    <property type="evidence" value="ECO:0007669"/>
    <property type="project" value="UniProtKB-UniRule"/>
</dbReference>
<evidence type="ECO:0000256" key="2">
    <source>
        <dbReference type="ARBA" id="ARBA00005013"/>
    </source>
</evidence>
<dbReference type="UniPathway" id="UPA00077">
    <property type="reaction ID" value="UER00154"/>
</dbReference>
<proteinExistence type="inferred from homology"/>
<reference evidence="8 9" key="1">
    <citation type="journal article" date="2019" name="Nat. Microbiol.">
        <title>Mediterranean grassland soil C-N compound turnover is dependent on rainfall and depth, and is mediated by genomically divergent microorganisms.</title>
        <authorList>
            <person name="Diamond S."/>
            <person name="Andeer P.F."/>
            <person name="Li Z."/>
            <person name="Crits-Christoph A."/>
            <person name="Burstein D."/>
            <person name="Anantharaman K."/>
            <person name="Lane K.R."/>
            <person name="Thomas B.C."/>
            <person name="Pan C."/>
            <person name="Northen T.R."/>
            <person name="Banfield J.F."/>
        </authorList>
    </citation>
    <scope>NUCLEOTIDE SEQUENCE [LARGE SCALE GENOMIC DNA]</scope>
    <source>
        <strain evidence="8">NP_5</strain>
    </source>
</reference>
<evidence type="ECO:0000313" key="8">
    <source>
        <dbReference type="EMBL" id="TMJ12246.1"/>
    </source>
</evidence>
<dbReference type="NCBIfam" id="TIGR00525">
    <property type="entry name" value="folB"/>
    <property type="match status" value="1"/>
</dbReference>
<protein>
    <recommendedName>
        <fullName evidence="6">7,8-dihydroneopterin aldolase</fullName>
        <ecNumber evidence="6">4.1.2.25</ecNumber>
    </recommendedName>
</protein>
<comment type="similarity">
    <text evidence="3 6">Belongs to the DHNA family.</text>
</comment>
<dbReference type="PANTHER" id="PTHR42844:SF1">
    <property type="entry name" value="DIHYDRONEOPTERIN ALDOLASE 1-RELATED"/>
    <property type="match status" value="1"/>
</dbReference>
<organism evidence="8 9">
    <name type="scientific">Candidatus Segetimicrobium genomatis</name>
    <dbReference type="NCBI Taxonomy" id="2569760"/>
    <lineage>
        <taxon>Bacteria</taxon>
        <taxon>Bacillati</taxon>
        <taxon>Candidatus Sysuimicrobiota</taxon>
        <taxon>Candidatus Sysuimicrobiia</taxon>
        <taxon>Candidatus Sysuimicrobiales</taxon>
        <taxon>Candidatus Segetimicrobiaceae</taxon>
        <taxon>Candidatus Segetimicrobium</taxon>
    </lineage>
</organism>
<dbReference type="GO" id="GO:0046654">
    <property type="term" value="P:tetrahydrofolate biosynthetic process"/>
    <property type="evidence" value="ECO:0007669"/>
    <property type="project" value="UniProtKB-UniRule"/>
</dbReference>
<dbReference type="GO" id="GO:0005737">
    <property type="term" value="C:cytoplasm"/>
    <property type="evidence" value="ECO:0007669"/>
    <property type="project" value="TreeGrafter"/>
</dbReference>
<dbReference type="AlphaFoldDB" id="A0A537LW55"/>
<keyword evidence="4 6" id="KW-0289">Folate biosynthesis</keyword>
<comment type="pathway">
    <text evidence="2 6">Cofactor biosynthesis; tetrahydrofolate biosynthesis; 2-amino-4-hydroxy-6-hydroxymethyl-7,8-dihydropteridine diphosphate from 7,8-dihydroneopterin triphosphate: step 3/4.</text>
</comment>
<evidence type="ECO:0000313" key="9">
    <source>
        <dbReference type="Proteomes" id="UP000320393"/>
    </source>
</evidence>
<dbReference type="GO" id="GO:0046656">
    <property type="term" value="P:folic acid biosynthetic process"/>
    <property type="evidence" value="ECO:0007669"/>
    <property type="project" value="UniProtKB-UniRule"/>
</dbReference>
<dbReference type="InterPro" id="IPR043133">
    <property type="entry name" value="GTP-CH-I_C/QueF"/>
</dbReference>
<dbReference type="EC" id="4.1.2.25" evidence="6"/>
<dbReference type="Gene3D" id="3.30.1130.10">
    <property type="match status" value="1"/>
</dbReference>
<feature type="domain" description="Dihydroneopterin aldolase/epimerase" evidence="7">
    <location>
        <begin position="1"/>
        <end position="108"/>
    </location>
</feature>
<evidence type="ECO:0000256" key="4">
    <source>
        <dbReference type="ARBA" id="ARBA00022909"/>
    </source>
</evidence>
<dbReference type="InterPro" id="IPR006157">
    <property type="entry name" value="FolB_dom"/>
</dbReference>
<dbReference type="SUPFAM" id="SSF55620">
    <property type="entry name" value="Tetrahydrobiopterin biosynthesis enzymes-like"/>
    <property type="match status" value="1"/>
</dbReference>
<dbReference type="EMBL" id="VBAM01000192">
    <property type="protein sequence ID" value="TMJ12246.1"/>
    <property type="molecule type" value="Genomic_DNA"/>
</dbReference>
<sequence>MAFYAYHGLTPEEQARGQVFIVDIAVEADLHRAGHTDEIADSLDYRDLYARVRQAVTEERYRLLEAVAEAVAHRMLEAERVQAVTVRIRKPHVQLGGPLAFAAVEVTRRRP</sequence>
<gene>
    <name evidence="8" type="primary">folB</name>
    <name evidence="8" type="ORF">E6H02_06120</name>
</gene>
<comment type="function">
    <text evidence="6">Catalyzes the conversion of 7,8-dihydroneopterin to 6-hydroxymethyl-7,8-dihydropterin.</text>
</comment>
<evidence type="ECO:0000256" key="5">
    <source>
        <dbReference type="ARBA" id="ARBA00023239"/>
    </source>
</evidence>
<comment type="catalytic activity">
    <reaction evidence="1 6">
        <text>7,8-dihydroneopterin = 6-hydroxymethyl-7,8-dihydropterin + glycolaldehyde</text>
        <dbReference type="Rhea" id="RHEA:10540"/>
        <dbReference type="ChEBI" id="CHEBI:17001"/>
        <dbReference type="ChEBI" id="CHEBI:17071"/>
        <dbReference type="ChEBI" id="CHEBI:44841"/>
        <dbReference type="EC" id="4.1.2.25"/>
    </reaction>
</comment>
<evidence type="ECO:0000256" key="6">
    <source>
        <dbReference type="RuleBase" id="RU362079"/>
    </source>
</evidence>
<dbReference type="InterPro" id="IPR006156">
    <property type="entry name" value="Dihydroneopterin_aldolase"/>
</dbReference>
<comment type="caution">
    <text evidence="8">The sequence shown here is derived from an EMBL/GenBank/DDBJ whole genome shotgun (WGS) entry which is preliminary data.</text>
</comment>
<dbReference type="Pfam" id="PF02152">
    <property type="entry name" value="FolB"/>
    <property type="match status" value="1"/>
</dbReference>
<evidence type="ECO:0000259" key="7">
    <source>
        <dbReference type="SMART" id="SM00905"/>
    </source>
</evidence>
<evidence type="ECO:0000256" key="1">
    <source>
        <dbReference type="ARBA" id="ARBA00001353"/>
    </source>
</evidence>